<organism evidence="5 6">
    <name type="scientific">Babjeviella inositovora NRRL Y-12698</name>
    <dbReference type="NCBI Taxonomy" id="984486"/>
    <lineage>
        <taxon>Eukaryota</taxon>
        <taxon>Fungi</taxon>
        <taxon>Dikarya</taxon>
        <taxon>Ascomycota</taxon>
        <taxon>Saccharomycotina</taxon>
        <taxon>Pichiomycetes</taxon>
        <taxon>Serinales incertae sedis</taxon>
        <taxon>Babjeviella</taxon>
    </lineage>
</organism>
<dbReference type="Pfam" id="PF08241">
    <property type="entry name" value="Methyltransf_11"/>
    <property type="match status" value="1"/>
</dbReference>
<evidence type="ECO:0000256" key="2">
    <source>
        <dbReference type="ARBA" id="ARBA00022603"/>
    </source>
</evidence>
<keyword evidence="3" id="KW-0808">Transferase</keyword>
<dbReference type="GO" id="GO:0008757">
    <property type="term" value="F:S-adenosylmethionine-dependent methyltransferase activity"/>
    <property type="evidence" value="ECO:0007669"/>
    <property type="project" value="EnsemblFungi"/>
</dbReference>
<evidence type="ECO:0000256" key="3">
    <source>
        <dbReference type="ARBA" id="ARBA00022679"/>
    </source>
</evidence>
<dbReference type="OrthoDB" id="10027013at2759"/>
<dbReference type="InterPro" id="IPR013216">
    <property type="entry name" value="Methyltransf_11"/>
</dbReference>
<accession>A0A1E3QNS7</accession>
<dbReference type="CDD" id="cd02440">
    <property type="entry name" value="AdoMet_MTases"/>
    <property type="match status" value="1"/>
</dbReference>
<keyword evidence="6" id="KW-1185">Reference proteome</keyword>
<dbReference type="STRING" id="984486.A0A1E3QNS7"/>
<evidence type="ECO:0000313" key="6">
    <source>
        <dbReference type="Proteomes" id="UP000094336"/>
    </source>
</evidence>
<keyword evidence="2" id="KW-0489">Methyltransferase</keyword>
<dbReference type="InterPro" id="IPR029063">
    <property type="entry name" value="SAM-dependent_MTases_sf"/>
</dbReference>
<evidence type="ECO:0000313" key="5">
    <source>
        <dbReference type="EMBL" id="ODQ79094.1"/>
    </source>
</evidence>
<dbReference type="RefSeq" id="XP_018984422.1">
    <property type="nucleotide sequence ID" value="XM_019129204.1"/>
</dbReference>
<dbReference type="SUPFAM" id="SSF53335">
    <property type="entry name" value="S-adenosyl-L-methionine-dependent methyltransferases"/>
    <property type="match status" value="1"/>
</dbReference>
<dbReference type="Gene3D" id="3.40.50.150">
    <property type="entry name" value="Vaccinia Virus protein VP39"/>
    <property type="match status" value="1"/>
</dbReference>
<sequence length="253" mass="28846">MDYHGANPHKIAMDVGTGSGFVAFKLLEYFDKVVGTDLSETMAGEAQKNAVPSQNIEFLVAPAEESPNVIAPNSLDLVTAAECVHWMDHPKFFAETHRVLAKGGTLAFWFYKDPIFVGYPKANEIYNKYCYNDERYMGPKWQQPGRNFLRTLMAEVPVPEELFENIVRNEYDPEKDEKTKTELIISKRVNMAGLKDYVSSWSAYHSWKIASENAGKEDVADLFIRELKEAMGWDDTFEFEISFSTAYTFATKK</sequence>
<dbReference type="GO" id="GO:0003729">
    <property type="term" value="F:mRNA binding"/>
    <property type="evidence" value="ECO:0007669"/>
    <property type="project" value="EnsemblFungi"/>
</dbReference>
<dbReference type="Proteomes" id="UP000094336">
    <property type="component" value="Unassembled WGS sequence"/>
</dbReference>
<evidence type="ECO:0000259" key="4">
    <source>
        <dbReference type="Pfam" id="PF08241"/>
    </source>
</evidence>
<evidence type="ECO:0000256" key="1">
    <source>
        <dbReference type="ARBA" id="ARBA00008361"/>
    </source>
</evidence>
<dbReference type="GeneID" id="30147057"/>
<dbReference type="InterPro" id="IPR051052">
    <property type="entry name" value="Diverse_substrate_MTase"/>
</dbReference>
<dbReference type="AlphaFoldDB" id="A0A1E3QNS7"/>
<dbReference type="GO" id="GO:0055088">
    <property type="term" value="P:lipid homeostasis"/>
    <property type="evidence" value="ECO:0007669"/>
    <property type="project" value="EnsemblFungi"/>
</dbReference>
<name>A0A1E3QNS7_9ASCO</name>
<dbReference type="GO" id="GO:0032259">
    <property type="term" value="P:methylation"/>
    <property type="evidence" value="ECO:0007669"/>
    <property type="project" value="UniProtKB-KW"/>
</dbReference>
<proteinExistence type="inferred from homology"/>
<protein>
    <recommendedName>
        <fullName evidence="4">Methyltransferase type 11 domain-containing protein</fullName>
    </recommendedName>
</protein>
<reference evidence="6" key="1">
    <citation type="submission" date="2016-05" db="EMBL/GenBank/DDBJ databases">
        <title>Comparative genomics of biotechnologically important yeasts.</title>
        <authorList>
            <consortium name="DOE Joint Genome Institute"/>
            <person name="Riley R."/>
            <person name="Haridas S."/>
            <person name="Wolfe K.H."/>
            <person name="Lopes M.R."/>
            <person name="Hittinger C.T."/>
            <person name="Goker M."/>
            <person name="Salamov A."/>
            <person name="Wisecaver J."/>
            <person name="Long T.M."/>
            <person name="Aerts A.L."/>
            <person name="Barry K."/>
            <person name="Choi C."/>
            <person name="Clum A."/>
            <person name="Coughlan A.Y."/>
            <person name="Deshpande S."/>
            <person name="Douglass A.P."/>
            <person name="Hanson S.J."/>
            <person name="Klenk H.-P."/>
            <person name="Labutti K."/>
            <person name="Lapidus A."/>
            <person name="Lindquist E."/>
            <person name="Lipzen A."/>
            <person name="Meier-Kolthoff J.P."/>
            <person name="Ohm R.A."/>
            <person name="Otillar R.P."/>
            <person name="Pangilinan J."/>
            <person name="Peng Y."/>
            <person name="Rokas A."/>
            <person name="Rosa C.A."/>
            <person name="Scheuner C."/>
            <person name="Sibirny A.A."/>
            <person name="Slot J.C."/>
            <person name="Stielow J.B."/>
            <person name="Sun H."/>
            <person name="Kurtzman C.P."/>
            <person name="Blackwell M."/>
            <person name="Grigoriev I.V."/>
            <person name="Jeffries T.W."/>
        </authorList>
    </citation>
    <scope>NUCLEOTIDE SEQUENCE [LARGE SCALE GENOMIC DNA]</scope>
    <source>
        <strain evidence="6">NRRL Y-12698</strain>
    </source>
</reference>
<dbReference type="EMBL" id="KV454433">
    <property type="protein sequence ID" value="ODQ79094.1"/>
    <property type="molecule type" value="Genomic_DNA"/>
</dbReference>
<comment type="similarity">
    <text evidence="1">Belongs to the methyltransferase superfamily.</text>
</comment>
<gene>
    <name evidence="5" type="ORF">BABINDRAFT_162159</name>
</gene>
<dbReference type="PANTHER" id="PTHR44942">
    <property type="entry name" value="METHYLTRANSF_11 DOMAIN-CONTAINING PROTEIN"/>
    <property type="match status" value="1"/>
</dbReference>
<dbReference type="PANTHER" id="PTHR44942:SF4">
    <property type="entry name" value="METHYLTRANSFERASE TYPE 11 DOMAIN-CONTAINING PROTEIN"/>
    <property type="match status" value="1"/>
</dbReference>
<feature type="domain" description="Methyltransferase type 11" evidence="4">
    <location>
        <begin position="14"/>
        <end position="108"/>
    </location>
</feature>